<dbReference type="InterPro" id="IPR045823">
    <property type="entry name" value="TetR_C_32"/>
</dbReference>
<dbReference type="Pfam" id="PF19344">
    <property type="entry name" value="TetR_C_32"/>
    <property type="match status" value="1"/>
</dbReference>
<keyword evidence="8" id="KW-1185">Reference proteome</keyword>
<dbReference type="Pfam" id="PF00440">
    <property type="entry name" value="TetR_N"/>
    <property type="match status" value="1"/>
</dbReference>
<feature type="DNA-binding region" description="H-T-H motif" evidence="4">
    <location>
        <begin position="46"/>
        <end position="65"/>
    </location>
</feature>
<evidence type="ECO:0000256" key="1">
    <source>
        <dbReference type="ARBA" id="ARBA00023015"/>
    </source>
</evidence>
<feature type="region of interest" description="Disordered" evidence="5">
    <location>
        <begin position="1"/>
        <end position="20"/>
    </location>
</feature>
<dbReference type="Proteomes" id="UP001589748">
    <property type="component" value="Unassembled WGS sequence"/>
</dbReference>
<evidence type="ECO:0000313" key="7">
    <source>
        <dbReference type="EMBL" id="MFB9376778.1"/>
    </source>
</evidence>
<evidence type="ECO:0000256" key="3">
    <source>
        <dbReference type="ARBA" id="ARBA00023163"/>
    </source>
</evidence>
<evidence type="ECO:0000256" key="4">
    <source>
        <dbReference type="PROSITE-ProRule" id="PRU00335"/>
    </source>
</evidence>
<dbReference type="PANTHER" id="PTHR47506">
    <property type="entry name" value="TRANSCRIPTIONAL REGULATORY PROTEIN"/>
    <property type="match status" value="1"/>
</dbReference>
<accession>A0ABV5LRW5</accession>
<dbReference type="RefSeq" id="WP_380135785.1">
    <property type="nucleotide sequence ID" value="NZ_JBHLUI010000003.1"/>
</dbReference>
<dbReference type="SUPFAM" id="SSF48498">
    <property type="entry name" value="Tetracyclin repressor-like, C-terminal domain"/>
    <property type="match status" value="1"/>
</dbReference>
<evidence type="ECO:0000259" key="6">
    <source>
        <dbReference type="PROSITE" id="PS50977"/>
    </source>
</evidence>
<sequence>MDTVAPPPATRPDGRSTRWAAHRRARREELVSAAMRAISRHGAEVGMDEVAAAAGTSKTVLYRHFADKEDLYLAVAARVNRNVTRELRAAVNLTSTPREALSAMIATYLRRIEHDPEIYRFVVSHPLLERPTDRDPVQRISSEIADATSRAMTAHLRAAGVTSELIDALAHGLIGMIRAAADRWLSTPARPGSEVLAAELTALAWGGLSAALPDHLTVLEEQR</sequence>
<dbReference type="PRINTS" id="PR00455">
    <property type="entry name" value="HTHTETR"/>
</dbReference>
<protein>
    <submittedName>
        <fullName evidence="7">TetR/AcrR family transcriptional regulator</fullName>
    </submittedName>
</protein>
<dbReference type="SUPFAM" id="SSF46689">
    <property type="entry name" value="Homeodomain-like"/>
    <property type="match status" value="1"/>
</dbReference>
<dbReference type="InterPro" id="IPR001647">
    <property type="entry name" value="HTH_TetR"/>
</dbReference>
<evidence type="ECO:0000256" key="5">
    <source>
        <dbReference type="SAM" id="MobiDB-lite"/>
    </source>
</evidence>
<name>A0ABV5LRW5_9ACTN</name>
<dbReference type="Gene3D" id="1.10.357.10">
    <property type="entry name" value="Tetracycline Repressor, domain 2"/>
    <property type="match status" value="1"/>
</dbReference>
<dbReference type="EMBL" id="JBHMDM010000004">
    <property type="protein sequence ID" value="MFB9376778.1"/>
    <property type="molecule type" value="Genomic_DNA"/>
</dbReference>
<evidence type="ECO:0000256" key="2">
    <source>
        <dbReference type="ARBA" id="ARBA00023125"/>
    </source>
</evidence>
<dbReference type="InterPro" id="IPR036271">
    <property type="entry name" value="Tet_transcr_reg_TetR-rel_C_sf"/>
</dbReference>
<gene>
    <name evidence="7" type="ORF">ACFFVI_07330</name>
</gene>
<keyword evidence="3" id="KW-0804">Transcription</keyword>
<proteinExistence type="predicted"/>
<comment type="caution">
    <text evidence="7">The sequence shown here is derived from an EMBL/GenBank/DDBJ whole genome shotgun (WGS) entry which is preliminary data.</text>
</comment>
<organism evidence="7 8">
    <name type="scientific">Kineococcus gynurae</name>
    <dbReference type="NCBI Taxonomy" id="452979"/>
    <lineage>
        <taxon>Bacteria</taxon>
        <taxon>Bacillati</taxon>
        <taxon>Actinomycetota</taxon>
        <taxon>Actinomycetes</taxon>
        <taxon>Kineosporiales</taxon>
        <taxon>Kineosporiaceae</taxon>
        <taxon>Kineococcus</taxon>
    </lineage>
</organism>
<dbReference type="PANTHER" id="PTHR47506:SF1">
    <property type="entry name" value="HTH-TYPE TRANSCRIPTIONAL REGULATOR YJDC"/>
    <property type="match status" value="1"/>
</dbReference>
<keyword evidence="2 4" id="KW-0238">DNA-binding</keyword>
<evidence type="ECO:0000313" key="8">
    <source>
        <dbReference type="Proteomes" id="UP001589748"/>
    </source>
</evidence>
<feature type="domain" description="HTH tetR-type" evidence="6">
    <location>
        <begin position="24"/>
        <end position="83"/>
    </location>
</feature>
<reference evidence="7 8" key="1">
    <citation type="submission" date="2024-09" db="EMBL/GenBank/DDBJ databases">
        <authorList>
            <person name="Sun Q."/>
            <person name="Mori K."/>
        </authorList>
    </citation>
    <scope>NUCLEOTIDE SEQUENCE [LARGE SCALE GENOMIC DNA]</scope>
    <source>
        <strain evidence="7 8">TISTR 1856</strain>
    </source>
</reference>
<feature type="compositionally biased region" description="Pro residues" evidence="5">
    <location>
        <begin position="1"/>
        <end position="10"/>
    </location>
</feature>
<keyword evidence="1" id="KW-0805">Transcription regulation</keyword>
<dbReference type="PROSITE" id="PS50977">
    <property type="entry name" value="HTH_TETR_2"/>
    <property type="match status" value="1"/>
</dbReference>
<dbReference type="InterPro" id="IPR009057">
    <property type="entry name" value="Homeodomain-like_sf"/>
</dbReference>